<dbReference type="SUPFAM" id="SSF81321">
    <property type="entry name" value="Family A G protein-coupled receptor-like"/>
    <property type="match status" value="1"/>
</dbReference>
<dbReference type="OrthoDB" id="5859769at2759"/>
<accession>A0A8R1Y9W7</accession>
<keyword evidence="3" id="KW-0812">Transmembrane</keyword>
<evidence type="ECO:0000313" key="6">
    <source>
        <dbReference type="EnsemblMetazoa" id="PPA04819.1"/>
    </source>
</evidence>
<name>A0A2A6BSX9_PRIPA</name>
<evidence type="ECO:0000256" key="4">
    <source>
        <dbReference type="ARBA" id="ARBA00022989"/>
    </source>
</evidence>
<dbReference type="Pfam" id="PF10317">
    <property type="entry name" value="7TM_GPCR_Srd"/>
    <property type="match status" value="1"/>
</dbReference>
<proteinExistence type="inferred from homology"/>
<dbReference type="Proteomes" id="UP000005239">
    <property type="component" value="Unassembled WGS sequence"/>
</dbReference>
<dbReference type="InterPro" id="IPR019421">
    <property type="entry name" value="7TM_GPCR_serpentine_rcpt_Srd"/>
</dbReference>
<dbReference type="AlphaFoldDB" id="A0A2A6BSX9"/>
<dbReference type="GO" id="GO:0016020">
    <property type="term" value="C:membrane"/>
    <property type="evidence" value="ECO:0007669"/>
    <property type="project" value="UniProtKB-SubCell"/>
</dbReference>
<evidence type="ECO:0000256" key="5">
    <source>
        <dbReference type="ARBA" id="ARBA00023136"/>
    </source>
</evidence>
<keyword evidence="4" id="KW-1133">Transmembrane helix</keyword>
<sequence>METEFDERASKIGAAITHGFLVSCGLTANGLLFYAIVRHTPASFKNYSSLLFLTAINDTVCLLCDSILIQRILPTPTIIAQVWHESCYYIFSVYLHTMTNSIALITVSFWYRYLVLRKSSPPSPFLLGAVVFVFYLPSFVQMWAILVGLPKLTDEDSPNWGWKRAGVTLPLSMWSDEHVKEVLSVYYPTLDYAHGPVTGNASNGDIYADYGTILALIFPFPCYTFILTVRYKILRAINISQLSERTREMHKELVRALSFHACLPILNVTATTITTIMLMDIIRHPALENVVFIFASLPSCISPILTLNFIRPYRVFFLHLIGRNSSKDSTTSKSTVSKSMSNEDMHRNILLIFRCRAAVMARTSKQIVVGVLTGIRADNCSDVEQSLLSLDQQRHNLSCSTWNKQLTCFSCEAFVYSTGLTTDSCAYYRKGSIEEALIPISCVHIKNYHEEFVRCLWDTNDNCAVNLANEQARISKAVTCALDPTGSEICTGDWCYVQRLNGAVSTTTTCNPISSTIPE</sequence>
<keyword evidence="5" id="KW-0472">Membrane</keyword>
<comment type="subcellular location">
    <subcellularLocation>
        <location evidence="1">Membrane</location>
        <topology evidence="1">Multi-pass membrane protein</topology>
    </subcellularLocation>
</comment>
<evidence type="ECO:0000256" key="2">
    <source>
        <dbReference type="ARBA" id="ARBA00009166"/>
    </source>
</evidence>
<reference evidence="7" key="1">
    <citation type="journal article" date="2008" name="Nat. Genet.">
        <title>The Pristionchus pacificus genome provides a unique perspective on nematode lifestyle and parasitism.</title>
        <authorList>
            <person name="Dieterich C."/>
            <person name="Clifton S.W."/>
            <person name="Schuster L.N."/>
            <person name="Chinwalla A."/>
            <person name="Delehaunty K."/>
            <person name="Dinkelacker I."/>
            <person name="Fulton L."/>
            <person name="Fulton R."/>
            <person name="Godfrey J."/>
            <person name="Minx P."/>
            <person name="Mitreva M."/>
            <person name="Roeseler W."/>
            <person name="Tian H."/>
            <person name="Witte H."/>
            <person name="Yang S.P."/>
            <person name="Wilson R.K."/>
            <person name="Sommer R.J."/>
        </authorList>
    </citation>
    <scope>NUCLEOTIDE SEQUENCE [LARGE SCALE GENOMIC DNA]</scope>
    <source>
        <strain evidence="7">PS312</strain>
    </source>
</reference>
<keyword evidence="7" id="KW-1185">Reference proteome</keyword>
<evidence type="ECO:0000256" key="1">
    <source>
        <dbReference type="ARBA" id="ARBA00004141"/>
    </source>
</evidence>
<accession>A0A2A6BSX9</accession>
<protein>
    <submittedName>
        <fullName evidence="6">G protein-coupled receptor</fullName>
    </submittedName>
</protein>
<reference evidence="6" key="2">
    <citation type="submission" date="2022-06" db="UniProtKB">
        <authorList>
            <consortium name="EnsemblMetazoa"/>
        </authorList>
    </citation>
    <scope>IDENTIFICATION</scope>
    <source>
        <strain evidence="6">PS312</strain>
    </source>
</reference>
<dbReference type="PANTHER" id="PTHR22945">
    <property type="entry name" value="SERPENTINE RECEPTOR, CLASS D DELTA"/>
    <property type="match status" value="1"/>
</dbReference>
<comment type="similarity">
    <text evidence="2">Belongs to the nematode receptor-like protein srd family.</text>
</comment>
<dbReference type="Gene3D" id="1.20.1070.10">
    <property type="entry name" value="Rhodopsin 7-helix transmembrane proteins"/>
    <property type="match status" value="1"/>
</dbReference>
<evidence type="ECO:0000313" key="7">
    <source>
        <dbReference type="Proteomes" id="UP000005239"/>
    </source>
</evidence>
<organism evidence="6 7">
    <name type="scientific">Pristionchus pacificus</name>
    <name type="common">Parasitic nematode worm</name>
    <dbReference type="NCBI Taxonomy" id="54126"/>
    <lineage>
        <taxon>Eukaryota</taxon>
        <taxon>Metazoa</taxon>
        <taxon>Ecdysozoa</taxon>
        <taxon>Nematoda</taxon>
        <taxon>Chromadorea</taxon>
        <taxon>Rhabditida</taxon>
        <taxon>Rhabditina</taxon>
        <taxon>Diplogasteromorpha</taxon>
        <taxon>Diplogasteroidea</taxon>
        <taxon>Neodiplogasteridae</taxon>
        <taxon>Pristionchus</taxon>
    </lineage>
</organism>
<evidence type="ECO:0000256" key="3">
    <source>
        <dbReference type="ARBA" id="ARBA00022692"/>
    </source>
</evidence>
<dbReference type="PANTHER" id="PTHR22945:SF40">
    <property type="entry name" value="SERPENTINE RECEPTOR, CLASS D (DELTA)-RELATED"/>
    <property type="match status" value="1"/>
</dbReference>
<dbReference type="EnsemblMetazoa" id="PPA04819.1">
    <property type="protein sequence ID" value="PPA04819.1"/>
    <property type="gene ID" value="WBGene00094373"/>
</dbReference>
<gene>
    <name evidence="6" type="primary">WBGene00094373</name>
</gene>
<dbReference type="InterPro" id="IPR050920">
    <property type="entry name" value="Nematode_rcpt-like_delta"/>
</dbReference>